<evidence type="ECO:0000313" key="3">
    <source>
        <dbReference type="Proteomes" id="UP000688137"/>
    </source>
</evidence>
<proteinExistence type="predicted"/>
<keyword evidence="1" id="KW-0472">Membrane</keyword>
<dbReference type="EMBL" id="CAJJDM010000062">
    <property type="protein sequence ID" value="CAD8079234.1"/>
    <property type="molecule type" value="Genomic_DNA"/>
</dbReference>
<name>A0A8S1MWK7_PARPR</name>
<sequence>MYYQINKYKNLIVQYLHHHFVKIIKFQFKCEMKQNGERTIERTNQKKIIRVYKIQNGFISEQLIIKGKIAKMRQVFIILILASICFAQSQLRGRQQFEKQDVSLDEYSFMQFHYHTPPMDLMMVNHELEIQRMMGVPGVVMMNYVIEESPYNPISW</sequence>
<keyword evidence="3" id="KW-1185">Reference proteome</keyword>
<dbReference type="Proteomes" id="UP000688137">
    <property type="component" value="Unassembled WGS sequence"/>
</dbReference>
<reference evidence="2" key="1">
    <citation type="submission" date="2021-01" db="EMBL/GenBank/DDBJ databases">
        <authorList>
            <consortium name="Genoscope - CEA"/>
            <person name="William W."/>
        </authorList>
    </citation>
    <scope>NUCLEOTIDE SEQUENCE</scope>
</reference>
<dbReference type="AlphaFoldDB" id="A0A8S1MWK7"/>
<evidence type="ECO:0000313" key="2">
    <source>
        <dbReference type="EMBL" id="CAD8079234.1"/>
    </source>
</evidence>
<feature type="transmembrane region" description="Helical" evidence="1">
    <location>
        <begin position="75"/>
        <end position="91"/>
    </location>
</feature>
<accession>A0A8S1MWK7</accession>
<evidence type="ECO:0000256" key="1">
    <source>
        <dbReference type="SAM" id="Phobius"/>
    </source>
</evidence>
<protein>
    <submittedName>
        <fullName evidence="2">Uncharacterized protein</fullName>
    </submittedName>
</protein>
<keyword evidence="1" id="KW-1133">Transmembrane helix</keyword>
<gene>
    <name evidence="2" type="ORF">PPRIM_AZ9-3.1.T0610198</name>
</gene>
<organism evidence="2 3">
    <name type="scientific">Paramecium primaurelia</name>
    <dbReference type="NCBI Taxonomy" id="5886"/>
    <lineage>
        <taxon>Eukaryota</taxon>
        <taxon>Sar</taxon>
        <taxon>Alveolata</taxon>
        <taxon>Ciliophora</taxon>
        <taxon>Intramacronucleata</taxon>
        <taxon>Oligohymenophorea</taxon>
        <taxon>Peniculida</taxon>
        <taxon>Parameciidae</taxon>
        <taxon>Paramecium</taxon>
    </lineage>
</organism>
<keyword evidence="1" id="KW-0812">Transmembrane</keyword>
<comment type="caution">
    <text evidence="2">The sequence shown here is derived from an EMBL/GenBank/DDBJ whole genome shotgun (WGS) entry which is preliminary data.</text>
</comment>